<feature type="transmembrane region" description="Helical" evidence="5">
    <location>
        <begin position="184"/>
        <end position="205"/>
    </location>
</feature>
<evidence type="ECO:0000256" key="1">
    <source>
        <dbReference type="ARBA" id="ARBA00004141"/>
    </source>
</evidence>
<feature type="transmembrane region" description="Helical" evidence="5">
    <location>
        <begin position="336"/>
        <end position="362"/>
    </location>
</feature>
<dbReference type="GO" id="GO:0016874">
    <property type="term" value="F:ligase activity"/>
    <property type="evidence" value="ECO:0007669"/>
    <property type="project" value="UniProtKB-KW"/>
</dbReference>
<feature type="transmembrane region" description="Helical" evidence="5">
    <location>
        <begin position="217"/>
        <end position="238"/>
    </location>
</feature>
<evidence type="ECO:0000256" key="2">
    <source>
        <dbReference type="ARBA" id="ARBA00022692"/>
    </source>
</evidence>
<evidence type="ECO:0000313" key="7">
    <source>
        <dbReference type="EMBL" id="MDU8687485.1"/>
    </source>
</evidence>
<dbReference type="InterPro" id="IPR051533">
    <property type="entry name" value="WaaL-like"/>
</dbReference>
<feature type="transmembrane region" description="Helical" evidence="5">
    <location>
        <begin position="42"/>
        <end position="61"/>
    </location>
</feature>
<dbReference type="PANTHER" id="PTHR37422">
    <property type="entry name" value="TEICHURONIC ACID BIOSYNTHESIS PROTEIN TUAE"/>
    <property type="match status" value="1"/>
</dbReference>
<feature type="transmembrane region" description="Helical" evidence="5">
    <location>
        <begin position="16"/>
        <end position="35"/>
    </location>
</feature>
<reference evidence="7 8" key="1">
    <citation type="submission" date="2023-10" db="EMBL/GenBank/DDBJ databases">
        <title>Host Genetic Regulation of Human Gut Microbial Structural Variation.</title>
        <authorList>
            <person name="Harmsen H.J.M."/>
        </authorList>
    </citation>
    <scope>NUCLEOTIDE SEQUENCE [LARGE SCALE GENOMIC DNA]</scope>
    <source>
        <strain evidence="7 8">HTF-F</strain>
    </source>
</reference>
<dbReference type="EMBL" id="JAWHPR010000001">
    <property type="protein sequence ID" value="MDU8687485.1"/>
    <property type="molecule type" value="Genomic_DNA"/>
</dbReference>
<keyword evidence="4 5" id="KW-0472">Membrane</keyword>
<feature type="transmembrane region" description="Helical" evidence="5">
    <location>
        <begin position="67"/>
        <end position="87"/>
    </location>
</feature>
<dbReference type="Proteomes" id="UP001263246">
    <property type="component" value="Unassembled WGS sequence"/>
</dbReference>
<accession>A0ABU3TW30</accession>
<keyword evidence="7" id="KW-0436">Ligase</keyword>
<feature type="domain" description="O-antigen ligase-related" evidence="6">
    <location>
        <begin position="177"/>
        <end position="313"/>
    </location>
</feature>
<evidence type="ECO:0000256" key="5">
    <source>
        <dbReference type="SAM" id="Phobius"/>
    </source>
</evidence>
<dbReference type="InterPro" id="IPR007016">
    <property type="entry name" value="O-antigen_ligase-rel_domated"/>
</dbReference>
<organism evidence="7 8">
    <name type="scientific">Faecalibacterium wellingii</name>
    <dbReference type="NCBI Taxonomy" id="2929491"/>
    <lineage>
        <taxon>Bacteria</taxon>
        <taxon>Bacillati</taxon>
        <taxon>Bacillota</taxon>
        <taxon>Clostridia</taxon>
        <taxon>Eubacteriales</taxon>
        <taxon>Oscillospiraceae</taxon>
        <taxon>Faecalibacterium</taxon>
    </lineage>
</organism>
<feature type="transmembrane region" description="Helical" evidence="5">
    <location>
        <begin position="258"/>
        <end position="277"/>
    </location>
</feature>
<name>A0ABU3TW30_9FIRM</name>
<sequence length="378" mass="43120">MYLFSMFLPGYFSSPIMQMVSNIMMVGVAIYLFSVKYKPSRFMILTICYFAYLIAITFIYHNKAADIHLIISNLKIIFMLCAIEYLLKRTPNSTINIMFFILITFVIIDFASIVLFPNGLYQTEQIWNEWSSSQEAQWIYGNKNNRVYWYAVLSIITWLRYVFNNKSKVMVLITSGISIVAMMLVKSSTATIVAILVSVGVFYLTYKKQTNINMNSYGILVIYGCITVLILLGSTSLLKPFVEGVLHKDMTFTGRSTAWERVLLLIASKPVFGWGVVDGETATGLLKSIAFVNPHNQLLDCLWQGGIILVFILSLIMITIASNITKIPNRSKRTGIQFVWIGLLIDMIFEVLLGTGATWIWLLLINHLYEFVYEREVS</sequence>
<evidence type="ECO:0000256" key="4">
    <source>
        <dbReference type="ARBA" id="ARBA00023136"/>
    </source>
</evidence>
<keyword evidence="2 5" id="KW-0812">Transmembrane</keyword>
<keyword evidence="8" id="KW-1185">Reference proteome</keyword>
<comment type="subcellular location">
    <subcellularLocation>
        <location evidence="1">Membrane</location>
        <topology evidence="1">Multi-pass membrane protein</topology>
    </subcellularLocation>
</comment>
<dbReference type="PANTHER" id="PTHR37422:SF13">
    <property type="entry name" value="LIPOPOLYSACCHARIDE BIOSYNTHESIS PROTEIN PA4999-RELATED"/>
    <property type="match status" value="1"/>
</dbReference>
<keyword evidence="3 5" id="KW-1133">Transmembrane helix</keyword>
<feature type="transmembrane region" description="Helical" evidence="5">
    <location>
        <begin position="99"/>
        <end position="121"/>
    </location>
</feature>
<feature type="transmembrane region" description="Helical" evidence="5">
    <location>
        <begin position="302"/>
        <end position="324"/>
    </location>
</feature>
<evidence type="ECO:0000313" key="8">
    <source>
        <dbReference type="Proteomes" id="UP001263246"/>
    </source>
</evidence>
<dbReference type="Pfam" id="PF04932">
    <property type="entry name" value="Wzy_C"/>
    <property type="match status" value="1"/>
</dbReference>
<evidence type="ECO:0000259" key="6">
    <source>
        <dbReference type="Pfam" id="PF04932"/>
    </source>
</evidence>
<proteinExistence type="predicted"/>
<protein>
    <submittedName>
        <fullName evidence="7">O-antigen ligase family protein</fullName>
    </submittedName>
</protein>
<gene>
    <name evidence="7" type="ORF">RX402_01765</name>
</gene>
<evidence type="ECO:0000256" key="3">
    <source>
        <dbReference type="ARBA" id="ARBA00022989"/>
    </source>
</evidence>
<comment type="caution">
    <text evidence="7">The sequence shown here is derived from an EMBL/GenBank/DDBJ whole genome shotgun (WGS) entry which is preliminary data.</text>
</comment>
<feature type="transmembrane region" description="Helical" evidence="5">
    <location>
        <begin position="147"/>
        <end position="163"/>
    </location>
</feature>